<protein>
    <submittedName>
        <fullName evidence="1">Uncharacterized protein</fullName>
    </submittedName>
</protein>
<reference evidence="2" key="1">
    <citation type="journal article" date="2023" name="G3 (Bethesda)">
        <title>Genome assembly and association tests identify interacting loci associated with vigor, precocity, and sex in interspecific pistachio rootstocks.</title>
        <authorList>
            <person name="Palmer W."/>
            <person name="Jacygrad E."/>
            <person name="Sagayaradj S."/>
            <person name="Cavanaugh K."/>
            <person name="Han R."/>
            <person name="Bertier L."/>
            <person name="Beede B."/>
            <person name="Kafkas S."/>
            <person name="Golino D."/>
            <person name="Preece J."/>
            <person name="Michelmore R."/>
        </authorList>
    </citation>
    <scope>NUCLEOTIDE SEQUENCE [LARGE SCALE GENOMIC DNA]</scope>
</reference>
<name>A0ACC0YN81_9ROSI</name>
<gene>
    <name evidence="1" type="ORF">Pint_27745</name>
</gene>
<accession>A0ACC0YN81</accession>
<dbReference type="Proteomes" id="UP001163603">
    <property type="component" value="Chromosome 5"/>
</dbReference>
<comment type="caution">
    <text evidence="1">The sequence shown here is derived from an EMBL/GenBank/DDBJ whole genome shotgun (WGS) entry which is preliminary data.</text>
</comment>
<organism evidence="1 2">
    <name type="scientific">Pistacia integerrima</name>
    <dbReference type="NCBI Taxonomy" id="434235"/>
    <lineage>
        <taxon>Eukaryota</taxon>
        <taxon>Viridiplantae</taxon>
        <taxon>Streptophyta</taxon>
        <taxon>Embryophyta</taxon>
        <taxon>Tracheophyta</taxon>
        <taxon>Spermatophyta</taxon>
        <taxon>Magnoliopsida</taxon>
        <taxon>eudicotyledons</taxon>
        <taxon>Gunneridae</taxon>
        <taxon>Pentapetalae</taxon>
        <taxon>rosids</taxon>
        <taxon>malvids</taxon>
        <taxon>Sapindales</taxon>
        <taxon>Anacardiaceae</taxon>
        <taxon>Pistacia</taxon>
    </lineage>
</organism>
<sequence>MGQVSEQVNQKAFGWAATDPSAVFSPFTFSRGAMGENDVTFKVLYCGICHSDLHMAKNELGEFCTYPLVPGHEIFGIVTEIGSKAALSTMDGIIDTEKPPGLPVFPLLMGRKIVGGYASGGMKETQEMLYFASQHNIAAYIDVIPMEYLNTAMDRLVKGDIRY</sequence>
<evidence type="ECO:0000313" key="1">
    <source>
        <dbReference type="EMBL" id="KAJ0039922.1"/>
    </source>
</evidence>
<dbReference type="EMBL" id="CM047740">
    <property type="protein sequence ID" value="KAJ0039922.1"/>
    <property type="molecule type" value="Genomic_DNA"/>
</dbReference>
<keyword evidence="2" id="KW-1185">Reference proteome</keyword>
<evidence type="ECO:0000313" key="2">
    <source>
        <dbReference type="Proteomes" id="UP001163603"/>
    </source>
</evidence>
<proteinExistence type="predicted"/>